<dbReference type="Gene3D" id="2.60.120.560">
    <property type="entry name" value="Exo-inulinase, domain 1"/>
    <property type="match status" value="1"/>
</dbReference>
<name>A0ABS5WAW2_9FLAO</name>
<keyword evidence="1" id="KW-0732">Signal</keyword>
<proteinExistence type="predicted"/>
<dbReference type="Proteomes" id="UP000740413">
    <property type="component" value="Unassembled WGS sequence"/>
</dbReference>
<keyword evidence="3" id="KW-1185">Reference proteome</keyword>
<dbReference type="InterPro" id="IPR013320">
    <property type="entry name" value="ConA-like_dom_sf"/>
</dbReference>
<comment type="caution">
    <text evidence="2">The sequence shown here is derived from an EMBL/GenBank/DDBJ whole genome shotgun (WGS) entry which is preliminary data.</text>
</comment>
<accession>A0ABS5WAW2</accession>
<gene>
    <name evidence="2" type="ORF">HW347_04615</name>
</gene>
<evidence type="ECO:0000313" key="3">
    <source>
        <dbReference type="Proteomes" id="UP000740413"/>
    </source>
</evidence>
<dbReference type="EMBL" id="JACATN010000002">
    <property type="protein sequence ID" value="MBT2160536.1"/>
    <property type="molecule type" value="Genomic_DNA"/>
</dbReference>
<feature type="signal peptide" evidence="1">
    <location>
        <begin position="1"/>
        <end position="23"/>
    </location>
</feature>
<dbReference type="SUPFAM" id="SSF49899">
    <property type="entry name" value="Concanavalin A-like lectins/glucanases"/>
    <property type="match status" value="1"/>
</dbReference>
<reference evidence="2 3" key="1">
    <citation type="submission" date="2020-06" db="EMBL/GenBank/DDBJ databases">
        <authorList>
            <person name="Isaeva M.P."/>
            <person name="Chernysheva N.Y."/>
        </authorList>
    </citation>
    <scope>NUCLEOTIDE SEQUENCE [LARGE SCALE GENOMIC DNA]</scope>
    <source>
        <strain evidence="2 3">KMM 6746</strain>
    </source>
</reference>
<evidence type="ECO:0008006" key="4">
    <source>
        <dbReference type="Google" id="ProtNLM"/>
    </source>
</evidence>
<evidence type="ECO:0000313" key="2">
    <source>
        <dbReference type="EMBL" id="MBT2160536.1"/>
    </source>
</evidence>
<sequence length="251" mass="28763">MTKRPYLLRLCILSTFIWVNTQAQLDKTQNIDTSTDYGKLIFFDDFERNESQELKDEVGNNWTTSSDKTAKGHKEVDLKDGLMHIYIHKEANHAVSVRQKMNFKDGTIEMDFKLNHLEDILVLNIADPTCKSVHAGHLINVKIKTGSVELQDLKTGVFLLEHVKARKEKNLTKEQKLLIKSKSKKISNTIELGKWMHVVAQIQEEKLTVIINGKEIGSFVSNGIGHHAKSLLRILVPRKVTVDNLKIWRKK</sequence>
<evidence type="ECO:0000256" key="1">
    <source>
        <dbReference type="SAM" id="SignalP"/>
    </source>
</evidence>
<reference evidence="3" key="2">
    <citation type="submission" date="2023-07" db="EMBL/GenBank/DDBJ databases">
        <title>Zobellia barbeyronii sp. nov., a new marine flavobacterium, isolated from green and red algae.</title>
        <authorList>
            <person name="Nedashkovskaya O.I."/>
            <person name="Otstavnykh N."/>
            <person name="Zhukova N."/>
            <person name="Guzev K."/>
            <person name="Chausova V."/>
            <person name="Tekutyeva L."/>
            <person name="Mikhailov V."/>
            <person name="Isaeva M."/>
        </authorList>
    </citation>
    <scope>NUCLEOTIDE SEQUENCE [LARGE SCALE GENOMIC DNA]</scope>
    <source>
        <strain evidence="3">KMM 6746</strain>
    </source>
</reference>
<protein>
    <recommendedName>
        <fullName evidence="4">3-keto-disaccharide hydrolase domain-containing protein</fullName>
    </recommendedName>
</protein>
<feature type="chain" id="PRO_5045167763" description="3-keto-disaccharide hydrolase domain-containing protein" evidence="1">
    <location>
        <begin position="24"/>
        <end position="251"/>
    </location>
</feature>
<organism evidence="2 3">
    <name type="scientific">Zobellia barbeyronii</name>
    <dbReference type="NCBI Taxonomy" id="2748009"/>
    <lineage>
        <taxon>Bacteria</taxon>
        <taxon>Pseudomonadati</taxon>
        <taxon>Bacteroidota</taxon>
        <taxon>Flavobacteriia</taxon>
        <taxon>Flavobacteriales</taxon>
        <taxon>Flavobacteriaceae</taxon>
        <taxon>Zobellia</taxon>
    </lineage>
</organism>